<name>A0A2K1DWV1_9FLAO</name>
<evidence type="ECO:0000256" key="1">
    <source>
        <dbReference type="SAM" id="Phobius"/>
    </source>
</evidence>
<keyword evidence="1" id="KW-0472">Membrane</keyword>
<dbReference type="OrthoDB" id="681046at2"/>
<comment type="caution">
    <text evidence="2">The sequence shown here is derived from an EMBL/GenBank/DDBJ whole genome shotgun (WGS) entry which is preliminary data.</text>
</comment>
<proteinExistence type="predicted"/>
<evidence type="ECO:0000313" key="2">
    <source>
        <dbReference type="EMBL" id="PNQ72479.1"/>
    </source>
</evidence>
<dbReference type="Proteomes" id="UP000236641">
    <property type="component" value="Unassembled WGS sequence"/>
</dbReference>
<protein>
    <recommendedName>
        <fullName evidence="4">Cytochrome C oxidase subunit IV</fullName>
    </recommendedName>
</protein>
<evidence type="ECO:0008006" key="4">
    <source>
        <dbReference type="Google" id="ProtNLM"/>
    </source>
</evidence>
<organism evidence="2 3">
    <name type="scientific">Hanstruepera neustonica</name>
    <dbReference type="NCBI Taxonomy" id="1445657"/>
    <lineage>
        <taxon>Bacteria</taxon>
        <taxon>Pseudomonadati</taxon>
        <taxon>Bacteroidota</taxon>
        <taxon>Flavobacteriia</taxon>
        <taxon>Flavobacteriales</taxon>
        <taxon>Flavobacteriaceae</taxon>
        <taxon>Hanstruepera</taxon>
    </lineage>
</organism>
<evidence type="ECO:0000313" key="3">
    <source>
        <dbReference type="Proteomes" id="UP000236641"/>
    </source>
</evidence>
<dbReference type="EMBL" id="POWF01000008">
    <property type="protein sequence ID" value="PNQ72479.1"/>
    <property type="molecule type" value="Genomic_DNA"/>
</dbReference>
<accession>A0A2K1DWV1</accession>
<keyword evidence="3" id="KW-1185">Reference proteome</keyword>
<feature type="transmembrane region" description="Helical" evidence="1">
    <location>
        <begin position="32"/>
        <end position="49"/>
    </location>
</feature>
<sequence length="78" mass="8764">MKSAKITLGVLILLTLISALFAQQTLSYSAIIILALAGLKFLGISYYFIELIKAHVFWRFIVAAFVFIILAIILVIRY</sequence>
<dbReference type="AlphaFoldDB" id="A0A2K1DWV1"/>
<reference evidence="2 3" key="1">
    <citation type="submission" date="2018-01" db="EMBL/GenBank/DDBJ databases">
        <title>The draft genome of Hanstruepera neustonica JCM19743.</title>
        <authorList>
            <person name="He R.-H."/>
            <person name="Du Z.-J."/>
        </authorList>
    </citation>
    <scope>NUCLEOTIDE SEQUENCE [LARGE SCALE GENOMIC DNA]</scope>
    <source>
        <strain evidence="2 3">JCM19743</strain>
    </source>
</reference>
<gene>
    <name evidence="2" type="ORF">C1T31_11865</name>
</gene>
<dbReference type="RefSeq" id="WP_103052723.1">
    <property type="nucleotide sequence ID" value="NZ_POWF01000008.1"/>
</dbReference>
<feature type="transmembrane region" description="Helical" evidence="1">
    <location>
        <begin position="56"/>
        <end position="76"/>
    </location>
</feature>
<keyword evidence="1" id="KW-1133">Transmembrane helix</keyword>
<keyword evidence="1" id="KW-0812">Transmembrane</keyword>